<feature type="domain" description="MYND-type" evidence="6">
    <location>
        <begin position="519"/>
        <end position="556"/>
    </location>
</feature>
<dbReference type="Pfam" id="PF01753">
    <property type="entry name" value="zf-MYND"/>
    <property type="match status" value="1"/>
</dbReference>
<dbReference type="AlphaFoldDB" id="A0A7S3JRY4"/>
<dbReference type="InterPro" id="IPR002893">
    <property type="entry name" value="Znf_MYND"/>
</dbReference>
<feature type="region of interest" description="Disordered" evidence="5">
    <location>
        <begin position="474"/>
        <end position="507"/>
    </location>
</feature>
<keyword evidence="2 4" id="KW-0863">Zinc-finger</keyword>
<dbReference type="GO" id="GO:0008270">
    <property type="term" value="F:zinc ion binding"/>
    <property type="evidence" value="ECO:0007669"/>
    <property type="project" value="UniProtKB-KW"/>
</dbReference>
<feature type="region of interest" description="Disordered" evidence="5">
    <location>
        <begin position="1"/>
        <end position="87"/>
    </location>
</feature>
<protein>
    <recommendedName>
        <fullName evidence="6">MYND-type domain-containing protein</fullName>
    </recommendedName>
</protein>
<evidence type="ECO:0000256" key="5">
    <source>
        <dbReference type="SAM" id="MobiDB-lite"/>
    </source>
</evidence>
<feature type="compositionally biased region" description="Basic residues" evidence="5">
    <location>
        <begin position="1"/>
        <end position="13"/>
    </location>
</feature>
<feature type="compositionally biased region" description="Basic and acidic residues" evidence="5">
    <location>
        <begin position="555"/>
        <end position="567"/>
    </location>
</feature>
<accession>A0A7S3JRY4</accession>
<name>A0A7S3JRY4_9STRA</name>
<evidence type="ECO:0000313" key="7">
    <source>
        <dbReference type="EMBL" id="CAE0363051.1"/>
    </source>
</evidence>
<keyword evidence="3" id="KW-0862">Zinc</keyword>
<reference evidence="7" key="1">
    <citation type="submission" date="2021-01" db="EMBL/GenBank/DDBJ databases">
        <authorList>
            <person name="Corre E."/>
            <person name="Pelletier E."/>
            <person name="Niang G."/>
            <person name="Scheremetjew M."/>
            <person name="Finn R."/>
            <person name="Kale V."/>
            <person name="Holt S."/>
            <person name="Cochrane G."/>
            <person name="Meng A."/>
            <person name="Brown T."/>
            <person name="Cohen L."/>
        </authorList>
    </citation>
    <scope>NUCLEOTIDE SEQUENCE</scope>
    <source>
        <strain evidence="7">CCMP1510</strain>
    </source>
</reference>
<dbReference type="PROSITE" id="PS01360">
    <property type="entry name" value="ZF_MYND_1"/>
    <property type="match status" value="1"/>
</dbReference>
<dbReference type="Gene3D" id="6.10.140.2220">
    <property type="match status" value="1"/>
</dbReference>
<dbReference type="PROSITE" id="PS50865">
    <property type="entry name" value="ZF_MYND_2"/>
    <property type="match status" value="1"/>
</dbReference>
<organism evidence="7">
    <name type="scientific">Aureoumbra lagunensis</name>
    <dbReference type="NCBI Taxonomy" id="44058"/>
    <lineage>
        <taxon>Eukaryota</taxon>
        <taxon>Sar</taxon>
        <taxon>Stramenopiles</taxon>
        <taxon>Ochrophyta</taxon>
        <taxon>Pelagophyceae</taxon>
        <taxon>Pelagomonadales</taxon>
        <taxon>Aureoumbra</taxon>
    </lineage>
</organism>
<proteinExistence type="predicted"/>
<gene>
    <name evidence="7" type="ORF">ALAG00032_LOCUS3792</name>
</gene>
<sequence>MPSNNKKKKKKKAGSNNTTNANGEEETDEEMARRLAAEEEDAYRAEQLAQEEADRRFAQSMAQQGLGEESGGYESNMMPPPLSTDQGRPNIEFFGKNCVEDLTIEEMKLVIMQAEMRSDDCFEKSELVQRCKLAWALLAMAMSGGSMSSPQIQQSESTSAQFAEFFMSQQRSGPWMPIELHRMHKVDDVVQIARKANMLDITSMLTSEAAAWNASEPFRISDKELETFKAGYLDFLSCYLESEERSKSNEIGALLDESPGTAWVILGYLEYPFCVFAARKFHHTDKKSAPQLKTMTQFGQYPLGTIVERIAKWENVLHWCRNILIQNSQPDGVIAACFRLLAAAATGTTQPKKRVKRCLLKIESKEKDREIHNFNMYQKAFQALAIDISNILHARPLLSPDILLYGLQLPVIAVAAIDASLLGSIQLVPPNYQPGIQSALAKIRDTVEDLFYFELEAHLLARDDMTKIAAFDATLAEGRRPPPTDDNDECKSSSKPEQKSVDHQPNTWQLSANRITRQCDNPGCTKMGQKKCVCKLVSYCGTECQKAHWKEHKRECTRKNNKTKEQQEVATSPI</sequence>
<evidence type="ECO:0000259" key="6">
    <source>
        <dbReference type="PROSITE" id="PS50865"/>
    </source>
</evidence>
<keyword evidence="1" id="KW-0479">Metal-binding</keyword>
<evidence type="ECO:0000256" key="2">
    <source>
        <dbReference type="ARBA" id="ARBA00022771"/>
    </source>
</evidence>
<feature type="region of interest" description="Disordered" evidence="5">
    <location>
        <begin position="555"/>
        <end position="574"/>
    </location>
</feature>
<evidence type="ECO:0000256" key="3">
    <source>
        <dbReference type="ARBA" id="ARBA00022833"/>
    </source>
</evidence>
<feature type="compositionally biased region" description="Basic and acidic residues" evidence="5">
    <location>
        <begin position="477"/>
        <end position="502"/>
    </location>
</feature>
<evidence type="ECO:0000256" key="4">
    <source>
        <dbReference type="PROSITE-ProRule" id="PRU00134"/>
    </source>
</evidence>
<evidence type="ECO:0000256" key="1">
    <source>
        <dbReference type="ARBA" id="ARBA00022723"/>
    </source>
</evidence>
<dbReference type="SUPFAM" id="SSF144232">
    <property type="entry name" value="HIT/MYND zinc finger-like"/>
    <property type="match status" value="1"/>
</dbReference>
<dbReference type="EMBL" id="HBIJ01005367">
    <property type="protein sequence ID" value="CAE0363051.1"/>
    <property type="molecule type" value="Transcribed_RNA"/>
</dbReference>